<keyword evidence="6" id="KW-0175">Coiled coil</keyword>
<dbReference type="EnsemblMetazoa" id="Aqu2.1.39736_001">
    <property type="protein sequence ID" value="Aqu2.1.39736_001"/>
    <property type="gene ID" value="Aqu2.1.39736"/>
</dbReference>
<dbReference type="CDD" id="cd11405">
    <property type="entry name" value="bHLHzip_MLXIP_like"/>
    <property type="match status" value="1"/>
</dbReference>
<dbReference type="Pfam" id="PF00010">
    <property type="entry name" value="HLH"/>
    <property type="match status" value="1"/>
</dbReference>
<dbReference type="KEGG" id="aqu:100638802"/>
<feature type="coiled-coil region" evidence="6">
    <location>
        <begin position="496"/>
        <end position="523"/>
    </location>
</feature>
<organism evidence="9">
    <name type="scientific">Amphimedon queenslandica</name>
    <name type="common">Sponge</name>
    <dbReference type="NCBI Taxonomy" id="400682"/>
    <lineage>
        <taxon>Eukaryota</taxon>
        <taxon>Metazoa</taxon>
        <taxon>Porifera</taxon>
        <taxon>Demospongiae</taxon>
        <taxon>Heteroscleromorpha</taxon>
        <taxon>Haplosclerida</taxon>
        <taxon>Niphatidae</taxon>
        <taxon>Amphimedon</taxon>
    </lineage>
</organism>
<dbReference type="SMART" id="SM00353">
    <property type="entry name" value="HLH"/>
    <property type="match status" value="1"/>
</dbReference>
<dbReference type="Gene3D" id="4.10.280.10">
    <property type="entry name" value="Helix-loop-helix DNA-binding domain"/>
    <property type="match status" value="1"/>
</dbReference>
<keyword evidence="5" id="KW-0539">Nucleus</keyword>
<keyword evidence="2" id="KW-0805">Transcription regulation</keyword>
<dbReference type="eggNOG" id="KOG3582">
    <property type="taxonomic scope" value="Eukaryota"/>
</dbReference>
<dbReference type="InterPro" id="IPR011598">
    <property type="entry name" value="bHLH_dom"/>
</dbReference>
<gene>
    <name evidence="9" type="primary">100638802</name>
</gene>
<keyword evidence="3" id="KW-0238">DNA-binding</keyword>
<feature type="domain" description="BHLH" evidence="8">
    <location>
        <begin position="701"/>
        <end position="755"/>
    </location>
</feature>
<evidence type="ECO:0000256" key="5">
    <source>
        <dbReference type="ARBA" id="ARBA00023242"/>
    </source>
</evidence>
<proteinExistence type="predicted"/>
<dbReference type="InterPro" id="IPR052207">
    <property type="entry name" value="Max-like/E-box_TFs"/>
</dbReference>
<feature type="coiled-coil region" evidence="6">
    <location>
        <begin position="752"/>
        <end position="786"/>
    </location>
</feature>
<evidence type="ECO:0000256" key="1">
    <source>
        <dbReference type="ARBA" id="ARBA00004123"/>
    </source>
</evidence>
<reference evidence="9" key="2">
    <citation type="submission" date="2017-05" db="UniProtKB">
        <authorList>
            <consortium name="EnsemblMetazoa"/>
        </authorList>
    </citation>
    <scope>IDENTIFICATION</scope>
</reference>
<reference evidence="10" key="1">
    <citation type="journal article" date="2010" name="Nature">
        <title>The Amphimedon queenslandica genome and the evolution of animal complexity.</title>
        <authorList>
            <person name="Srivastava M."/>
            <person name="Simakov O."/>
            <person name="Chapman J."/>
            <person name="Fahey B."/>
            <person name="Gauthier M.E."/>
            <person name="Mitros T."/>
            <person name="Richards G.S."/>
            <person name="Conaco C."/>
            <person name="Dacre M."/>
            <person name="Hellsten U."/>
            <person name="Larroux C."/>
            <person name="Putnam N.H."/>
            <person name="Stanke M."/>
            <person name="Adamska M."/>
            <person name="Darling A."/>
            <person name="Degnan S.M."/>
            <person name="Oakley T.H."/>
            <person name="Plachetzki D.C."/>
            <person name="Zhai Y."/>
            <person name="Adamski M."/>
            <person name="Calcino A."/>
            <person name="Cummins S.F."/>
            <person name="Goodstein D.M."/>
            <person name="Harris C."/>
            <person name="Jackson D.J."/>
            <person name="Leys S.P."/>
            <person name="Shu S."/>
            <person name="Woodcroft B.J."/>
            <person name="Vervoort M."/>
            <person name="Kosik K.S."/>
            <person name="Manning G."/>
            <person name="Degnan B.M."/>
            <person name="Rokhsar D.S."/>
        </authorList>
    </citation>
    <scope>NUCLEOTIDE SEQUENCE [LARGE SCALE GENOMIC DNA]</scope>
</reference>
<dbReference type="EnsemblMetazoa" id="XM_003384106.3">
    <property type="protein sequence ID" value="XP_003384154.1"/>
    <property type="gene ID" value="LOC100638802"/>
</dbReference>
<evidence type="ECO:0000256" key="7">
    <source>
        <dbReference type="SAM" id="MobiDB-lite"/>
    </source>
</evidence>
<dbReference type="GO" id="GO:0000981">
    <property type="term" value="F:DNA-binding transcription factor activity, RNA polymerase II-specific"/>
    <property type="evidence" value="ECO:0007669"/>
    <property type="project" value="TreeGrafter"/>
</dbReference>
<evidence type="ECO:0000256" key="3">
    <source>
        <dbReference type="ARBA" id="ARBA00023125"/>
    </source>
</evidence>
<dbReference type="InParanoid" id="A0A1X7VI66"/>
<dbReference type="SUPFAM" id="SSF47459">
    <property type="entry name" value="HLH, helix-loop-helix DNA-binding domain"/>
    <property type="match status" value="1"/>
</dbReference>
<evidence type="ECO:0000259" key="8">
    <source>
        <dbReference type="PROSITE" id="PS50888"/>
    </source>
</evidence>
<feature type="region of interest" description="Disordered" evidence="7">
    <location>
        <begin position="595"/>
        <end position="619"/>
    </location>
</feature>
<comment type="subcellular location">
    <subcellularLocation>
        <location evidence="1">Nucleus</location>
    </subcellularLocation>
</comment>
<protein>
    <recommendedName>
        <fullName evidence="8">BHLH domain-containing protein</fullName>
    </recommendedName>
</protein>
<dbReference type="PANTHER" id="PTHR15741">
    <property type="entry name" value="BASIC HELIX-LOOP-HELIX ZIP TRANSCRIPTION FACTOR"/>
    <property type="match status" value="1"/>
</dbReference>
<dbReference type="PANTHER" id="PTHR15741:SF37">
    <property type="entry name" value="LD38259P"/>
    <property type="match status" value="1"/>
</dbReference>
<dbReference type="PROSITE" id="PS50888">
    <property type="entry name" value="BHLH"/>
    <property type="match status" value="1"/>
</dbReference>
<accession>A0A1X7VI66</accession>
<evidence type="ECO:0000313" key="10">
    <source>
        <dbReference type="Proteomes" id="UP000007879"/>
    </source>
</evidence>
<dbReference type="Proteomes" id="UP000007879">
    <property type="component" value="Unassembled WGS sequence"/>
</dbReference>
<dbReference type="InterPro" id="IPR036638">
    <property type="entry name" value="HLH_DNA-bd_sf"/>
</dbReference>
<name>A0A1X7VI66_AMPQE</name>
<evidence type="ECO:0000256" key="4">
    <source>
        <dbReference type="ARBA" id="ARBA00023163"/>
    </source>
</evidence>
<dbReference type="AlphaFoldDB" id="A0A1X7VI66"/>
<evidence type="ECO:0000313" key="9">
    <source>
        <dbReference type="EnsemblMetazoa" id="Aqu2.1.39736_001"/>
    </source>
</evidence>
<dbReference type="STRING" id="400682.A0A1X7VI66"/>
<keyword evidence="10" id="KW-1185">Reference proteome</keyword>
<dbReference type="GO" id="GO:0046983">
    <property type="term" value="F:protein dimerization activity"/>
    <property type="evidence" value="ECO:0007669"/>
    <property type="project" value="InterPro"/>
</dbReference>
<dbReference type="CDD" id="cd21739">
    <property type="entry name" value="NES2-NLS_ChREBP-like"/>
    <property type="match status" value="1"/>
</dbReference>
<evidence type="ECO:0000256" key="2">
    <source>
        <dbReference type="ARBA" id="ARBA00023015"/>
    </source>
</evidence>
<dbReference type="GO" id="GO:0000978">
    <property type="term" value="F:RNA polymerase II cis-regulatory region sequence-specific DNA binding"/>
    <property type="evidence" value="ECO:0007669"/>
    <property type="project" value="TreeGrafter"/>
</dbReference>
<evidence type="ECO:0000256" key="6">
    <source>
        <dbReference type="SAM" id="Coils"/>
    </source>
</evidence>
<keyword evidence="4" id="KW-0804">Transcription</keyword>
<dbReference type="OrthoDB" id="6022628at2759"/>
<feature type="region of interest" description="Disordered" evidence="7">
    <location>
        <begin position="888"/>
        <end position="911"/>
    </location>
</feature>
<sequence>MEVQREVPSKGYDFTNYSKSFRFGGRDSLAAVSLDLSLANLFQKLTVECRGVLGNPQWKHYRHMQLLKNDQIRLSNGIWRSWHIQFQKGCKPKFCKFAVDPEIDVASHKNPQSVVIEGKYWKRTRQAVANEYRKWRLFYKKKNAWSNIKRIPANTGNAQQQEGQAGGDIAVQADLSNTTNRFSNTLLQGLEDFPDLFMNVIPRPGDERTYMRPLVESAEMLQPNLDMLNPTLDDLLDHLEPMEVIFPSFNGTGMRAGSVPPFAGNTPPSMAPPSQGVSPSNMYLMSDTGPAQYRNQSDINYGSSMTFMTPPNKTMDPIPEEVSRTGSYQPMRSPYGVGGAVGAPPINEYHINPSGFLNPPVAPTHQEVGLRPDSESMDLGPGHTHPSLHPQPKLSYQTSIMTKPTPLFTTDEAPPSSIMYDTGPHPPVTTPQSSELLSLYNTYPEPSLYIQQQQQQQCEPSSYPRTGPQYRLGEEVRGVATGTSPTYSKGSVEPNMQLIAEQMKRLEEEQLEQIREIEKQQSIASQQYLLLLEQYVSESGEQPTQQQQKDLAAVLSNPASVQILKSILTHDGSKRSQRDPPSNVAPPLIVKQELVSPQQSSLDLQSMATEPVQTSTPSQLVKASGVSDFQSRLLMAAAAQACSPSVSPYSAPPTSEGGGASYRTRSPDIHENAGGVSPALLKKFKNARNLTPDEKKMYQELRRQSHITAEQKRRGSIKNGFEQLQSLVINPTQHPSGKVSKAVLLEKTIEYLESKHTERDAREKRIDQLKEEISNLNQLITSCQQQLPASGVLVTTRQRNEENRQHFKEYVQQRTNQNYKFWIYSIILQHLFESYNSSVSSASPEVLCQSVLSWCDQNCSLPALRPVVMSSLKELSVKTTILSDPSKLPEQLSQYGSAPVHPAGAQSEAKR</sequence>
<dbReference type="GO" id="GO:0005634">
    <property type="term" value="C:nucleus"/>
    <property type="evidence" value="ECO:0007669"/>
    <property type="project" value="UniProtKB-SubCell"/>
</dbReference>